<dbReference type="Pfam" id="PF14277">
    <property type="entry name" value="DUF4364"/>
    <property type="match status" value="1"/>
</dbReference>
<keyword evidence="2" id="KW-1185">Reference proteome</keyword>
<gene>
    <name evidence="1" type="ORF">DFR58_104160</name>
</gene>
<sequence length="178" mass="20499">MSPANNKELAESKLILLYIINKLNIPVSNLQITKLVLENKFMNYFFLQQFLNELCDNNMLSSRIIESKTFYSITETGKQTLGYFPNIIPFGIKAQIDSTLSSLKKNMRNETLITADFIPESENEYSVRCSVNEDNFCLVDLKLTVGTKNDARIICDNWRKNSQTIYSEIIDSVMKKRS</sequence>
<organism evidence="1 2">
    <name type="scientific">Anaerobacterium chartisolvens</name>
    <dbReference type="NCBI Taxonomy" id="1297424"/>
    <lineage>
        <taxon>Bacteria</taxon>
        <taxon>Bacillati</taxon>
        <taxon>Bacillota</taxon>
        <taxon>Clostridia</taxon>
        <taxon>Eubacteriales</taxon>
        <taxon>Oscillospiraceae</taxon>
        <taxon>Anaerobacterium</taxon>
    </lineage>
</organism>
<dbReference type="OrthoDB" id="9783597at2"/>
<dbReference type="Gene3D" id="1.10.10.10">
    <property type="entry name" value="Winged helix-like DNA-binding domain superfamily/Winged helix DNA-binding domain"/>
    <property type="match status" value="1"/>
</dbReference>
<dbReference type="InterPro" id="IPR025374">
    <property type="entry name" value="DUF4364"/>
</dbReference>
<protein>
    <submittedName>
        <fullName evidence="1">Uncharacterized protein DUF4364</fullName>
    </submittedName>
</protein>
<dbReference type="Proteomes" id="UP000253034">
    <property type="component" value="Unassembled WGS sequence"/>
</dbReference>
<dbReference type="AlphaFoldDB" id="A0A369BBI2"/>
<reference evidence="1 2" key="1">
    <citation type="submission" date="2018-07" db="EMBL/GenBank/DDBJ databases">
        <title>Genomic Encyclopedia of Type Strains, Phase IV (KMG-IV): sequencing the most valuable type-strain genomes for metagenomic binning, comparative biology and taxonomic classification.</title>
        <authorList>
            <person name="Goeker M."/>
        </authorList>
    </citation>
    <scope>NUCLEOTIDE SEQUENCE [LARGE SCALE GENOMIC DNA]</scope>
    <source>
        <strain evidence="1 2">DSM 27016</strain>
    </source>
</reference>
<dbReference type="RefSeq" id="WP_114296734.1">
    <property type="nucleotide sequence ID" value="NZ_QPJT01000004.1"/>
</dbReference>
<comment type="caution">
    <text evidence="1">The sequence shown here is derived from an EMBL/GenBank/DDBJ whole genome shotgun (WGS) entry which is preliminary data.</text>
</comment>
<name>A0A369BBI2_9FIRM</name>
<accession>A0A369BBI2</accession>
<dbReference type="EMBL" id="QPJT01000004">
    <property type="protein sequence ID" value="RCX18889.1"/>
    <property type="molecule type" value="Genomic_DNA"/>
</dbReference>
<dbReference type="InterPro" id="IPR036388">
    <property type="entry name" value="WH-like_DNA-bd_sf"/>
</dbReference>
<proteinExistence type="predicted"/>
<evidence type="ECO:0000313" key="1">
    <source>
        <dbReference type="EMBL" id="RCX18889.1"/>
    </source>
</evidence>
<evidence type="ECO:0000313" key="2">
    <source>
        <dbReference type="Proteomes" id="UP000253034"/>
    </source>
</evidence>